<dbReference type="Gene3D" id="3.40.30.10">
    <property type="entry name" value="Glutaredoxin"/>
    <property type="match status" value="1"/>
</dbReference>
<gene>
    <name evidence="1" type="ORF">QUV98_09815</name>
</gene>
<dbReference type="InterPro" id="IPR036249">
    <property type="entry name" value="Thioredoxin-like_sf"/>
</dbReference>
<dbReference type="PROSITE" id="PS51257">
    <property type="entry name" value="PROKAR_LIPOPROTEIN"/>
    <property type="match status" value="1"/>
</dbReference>
<dbReference type="InterPro" id="IPR046698">
    <property type="entry name" value="PedC-like"/>
</dbReference>
<dbReference type="EMBL" id="JAUDCK010000042">
    <property type="protein sequence ID" value="MDM8196610.1"/>
    <property type="molecule type" value="Genomic_DNA"/>
</dbReference>
<keyword evidence="2" id="KW-1185">Reference proteome</keyword>
<comment type="caution">
    <text evidence="1">The sequence shown here is derived from an EMBL/GenBank/DDBJ whole genome shotgun (WGS) entry which is preliminary data.</text>
</comment>
<dbReference type="RefSeq" id="WP_087297230.1">
    <property type="nucleotide sequence ID" value="NZ_JAUDCK010000042.1"/>
</dbReference>
<dbReference type="CDD" id="cd02947">
    <property type="entry name" value="TRX_family"/>
    <property type="match status" value="1"/>
</dbReference>
<accession>A0ABT7UKD5</accession>
<evidence type="ECO:0000313" key="1">
    <source>
        <dbReference type="EMBL" id="MDM8196610.1"/>
    </source>
</evidence>
<name>A0ABT7UKD5_9FIRM</name>
<evidence type="ECO:0000313" key="2">
    <source>
        <dbReference type="Proteomes" id="UP001529275"/>
    </source>
</evidence>
<protein>
    <submittedName>
        <fullName evidence="1">Thioredoxin family protein</fullName>
    </submittedName>
</protein>
<organism evidence="1 2">
    <name type="scientific">Massilimicrobiota timonensis</name>
    <dbReference type="NCBI Taxonomy" id="1776392"/>
    <lineage>
        <taxon>Bacteria</taxon>
        <taxon>Bacillati</taxon>
        <taxon>Bacillota</taxon>
        <taxon>Erysipelotrichia</taxon>
        <taxon>Erysipelotrichales</taxon>
        <taxon>Erysipelotrichaceae</taxon>
        <taxon>Massilimicrobiota</taxon>
    </lineage>
</organism>
<dbReference type="Pfam" id="PF20207">
    <property type="entry name" value="DUF6568"/>
    <property type="match status" value="1"/>
</dbReference>
<sequence>MKKWICLFITCLLLIGCQHTQTEKLVIQGIQEIPYEELVEKLDQKVTFLLYIGRPDCGDCQDFYPVLEEYINEHEGTGIYYLNIKEYRDRARDDDATQAEKDFYENIYQRLDFDWTPTIEVIRNGKIDETYQYLDEDYFDIQDREQQLKRKQAFLDEFEVFMNDYFEEE</sequence>
<reference evidence="1 2" key="2">
    <citation type="submission" date="2023-06" db="EMBL/GenBank/DDBJ databases">
        <authorList>
            <person name="Zeman M."/>
            <person name="Kubasova T."/>
            <person name="Jahodarova E."/>
            <person name="Nykrynova M."/>
            <person name="Rychlik I."/>
        </authorList>
    </citation>
    <scope>NUCLEOTIDE SEQUENCE [LARGE SCALE GENOMIC DNA]</scope>
    <source>
        <strain evidence="1 2">ET341</strain>
    </source>
</reference>
<dbReference type="SUPFAM" id="SSF52833">
    <property type="entry name" value="Thioredoxin-like"/>
    <property type="match status" value="1"/>
</dbReference>
<proteinExistence type="predicted"/>
<reference evidence="2" key="1">
    <citation type="submission" date="2023-06" db="EMBL/GenBank/DDBJ databases">
        <title>Identification and characterization of horizontal gene transfer across gut microbiota members of farm animals based on homology search.</title>
        <authorList>
            <person name="Zeman M."/>
            <person name="Kubasova T."/>
            <person name="Jahodarova E."/>
            <person name="Nykrynova M."/>
            <person name="Rychlik I."/>
        </authorList>
    </citation>
    <scope>NUCLEOTIDE SEQUENCE [LARGE SCALE GENOMIC DNA]</scope>
    <source>
        <strain evidence="2">ET341</strain>
    </source>
</reference>
<dbReference type="Proteomes" id="UP001529275">
    <property type="component" value="Unassembled WGS sequence"/>
</dbReference>